<reference evidence="3 4" key="1">
    <citation type="journal article" date="2015" name="Nature">
        <title>rRNA introns, odd ribosomes, and small enigmatic genomes across a large radiation of phyla.</title>
        <authorList>
            <person name="Brown C.T."/>
            <person name="Hug L.A."/>
            <person name="Thomas B.C."/>
            <person name="Sharon I."/>
            <person name="Castelle C.J."/>
            <person name="Singh A."/>
            <person name="Wilkins M.J."/>
            <person name="Williams K.H."/>
            <person name="Banfield J.F."/>
        </authorList>
    </citation>
    <scope>NUCLEOTIDE SEQUENCE [LARGE SCALE GENOMIC DNA]</scope>
</reference>
<feature type="transmembrane region" description="Helical" evidence="1">
    <location>
        <begin position="215"/>
        <end position="236"/>
    </location>
</feature>
<dbReference type="GO" id="GO:0016740">
    <property type="term" value="F:transferase activity"/>
    <property type="evidence" value="ECO:0007669"/>
    <property type="project" value="InterPro"/>
</dbReference>
<feature type="transmembrane region" description="Helical" evidence="1">
    <location>
        <begin position="369"/>
        <end position="391"/>
    </location>
</feature>
<feature type="transmembrane region" description="Helical" evidence="1">
    <location>
        <begin position="7"/>
        <end position="25"/>
    </location>
</feature>
<keyword evidence="1" id="KW-0812">Transmembrane</keyword>
<name>A0A0G0LAM4_9BACT</name>
<sequence length="1156" mass="133073">MFTNYKLWIVSLLFSLSIFCTFTWIPQGKFWGGADVGIPMFYPENQLSTVASAWWEKHSTGTTNSMTYTSVPFYNILIALEKVGSTPEINEKLFVFIILFGGSWSVFAIAVHFGFSKKIGFLAALFSIFNFYTLSVWHRGVHNGMLMLLFIPLSFLIIYRGISKKSYLSLLTLHLVSFFASYIYGAPGFVVALWILWLTTLIFQFVIGSGPEKRFIVSFTLLLIFSWLFLNAWWLFHFIESSKYVFESLSLSDLQNRTIDVVIGLKRQTEVSYVLRGISRYNLYDQKDWGEIYSHPVFVFLSWIPTIILFSTSLFKKNVKSPIWTFNMLLILIVVFISKGINPPLGWLAKILYEKFSLLAPLRNPYEKIGILLILPFSFLFGLGITQIFYWFKQNIKWLAKPFLVTGIFLSVFVLVWPMWLGKTFVVPNYNYLISVPDYYSDASLWLKANNNDMRILHLPLAPEESVDYDWGYTGGVPSQVFFSGSSIAYKVGIQSVDFQVNDLIYSIHEKDTETIIKLLESLNVGWIIIHNETESERRGHESLAEVNKWLGTNPNYLQHQIDFGPLSLWKVTRSESTHFYSPTAPFSIIRGKPEYLNSYWKNQITEKPSFIIANPEDSSTESKIIRSIEMEYIYPAKVVRYSDQISESSGTLPYVSKLPGSLFYPLIRFKEFIEGLNTNEPPTIRCLNMASKRLSEAISLKKMGLFETNSSLVEYNKLLQKCGMLATETTLSGWSVDRLLIYDNFIALNNVFSDESEAALLENSRSLLKQIMYDLGINPYFDRLSLGDDSKAIAYSYNLSEDGVYSLEIDEFDPEVFNTPILVKINDQAYNTEPVIEDNKLIFSNLSLKAGKNEVHIKYFNKNIFSIEKAKFINDVTIISGGEGNSYTIEASSVQDKLGRFEFDLSKVKDIYSYDIVTDYFVQTGAAPVLKVNQDSDYVDPETRIVFRNLWFLELNTYNRFWIRKGYTYEPSVNANNATVIYEIPLWNDCLGSFSQKSCRNKEFLKIFDRSSKVLMKDIGIIPNYEGLPTLQRIINGSNEEIGDVEFQYNRINGENYKIDITNQKPPYVLIFSETFHPLWKLNSGDGKEIEALHFQANGYANAWFIESELPDRIYVKFSLSDYRRLGNIISIISLIILLPVIIYLNRKKVKLLQK</sequence>
<dbReference type="InterPro" id="IPR021798">
    <property type="entry name" value="AftD_N"/>
</dbReference>
<evidence type="ECO:0000313" key="3">
    <source>
        <dbReference type="EMBL" id="KKQ49686.1"/>
    </source>
</evidence>
<feature type="transmembrane region" description="Helical" evidence="1">
    <location>
        <begin position="144"/>
        <end position="162"/>
    </location>
</feature>
<dbReference type="EMBL" id="LBTW01000012">
    <property type="protein sequence ID" value="KKQ49686.1"/>
    <property type="molecule type" value="Genomic_DNA"/>
</dbReference>
<evidence type="ECO:0000313" key="4">
    <source>
        <dbReference type="Proteomes" id="UP000034366"/>
    </source>
</evidence>
<feature type="transmembrane region" description="Helical" evidence="1">
    <location>
        <begin position="191"/>
        <end position="208"/>
    </location>
</feature>
<keyword evidence="1" id="KW-1133">Transmembrane helix</keyword>
<gene>
    <name evidence="3" type="ORF">US67_C0012G0006</name>
</gene>
<feature type="domain" description="Alpha-(1-&gt;3)-arabinofuranosyltransferase N-terminal GT-C" evidence="2">
    <location>
        <begin position="212"/>
        <end position="569"/>
    </location>
</feature>
<feature type="transmembrane region" description="Helical" evidence="1">
    <location>
        <begin position="1127"/>
        <end position="1146"/>
    </location>
</feature>
<keyword evidence="1" id="KW-0472">Membrane</keyword>
<feature type="transmembrane region" description="Helical" evidence="1">
    <location>
        <begin position="327"/>
        <end position="349"/>
    </location>
</feature>
<comment type="caution">
    <text evidence="3">The sequence shown here is derived from an EMBL/GenBank/DDBJ whole genome shotgun (WGS) entry which is preliminary data.</text>
</comment>
<feature type="transmembrane region" description="Helical" evidence="1">
    <location>
        <begin position="93"/>
        <end position="113"/>
    </location>
</feature>
<dbReference type="PATRIC" id="fig|1618592.3.peg.266"/>
<dbReference type="AlphaFoldDB" id="A0A0G0LAM4"/>
<accession>A0A0G0LAM4</accession>
<feature type="transmembrane region" description="Helical" evidence="1">
    <location>
        <begin position="292"/>
        <end position="315"/>
    </location>
</feature>
<evidence type="ECO:0000256" key="1">
    <source>
        <dbReference type="SAM" id="Phobius"/>
    </source>
</evidence>
<evidence type="ECO:0000259" key="2">
    <source>
        <dbReference type="Pfam" id="PF11847"/>
    </source>
</evidence>
<protein>
    <recommendedName>
        <fullName evidence="2">Alpha-(1-&gt;3)-arabinofuranosyltransferase N-terminal GT-C domain-containing protein</fullName>
    </recommendedName>
</protein>
<proteinExistence type="predicted"/>
<feature type="transmembrane region" description="Helical" evidence="1">
    <location>
        <begin position="167"/>
        <end position="185"/>
    </location>
</feature>
<organism evidence="3 4">
    <name type="scientific">Candidatus Woesebacteria bacterium GW2011_GWD1_38_10</name>
    <dbReference type="NCBI Taxonomy" id="1618592"/>
    <lineage>
        <taxon>Bacteria</taxon>
        <taxon>Candidatus Woeseibacteriota</taxon>
    </lineage>
</organism>
<feature type="transmembrane region" description="Helical" evidence="1">
    <location>
        <begin position="120"/>
        <end position="138"/>
    </location>
</feature>
<dbReference type="Proteomes" id="UP000034366">
    <property type="component" value="Unassembled WGS sequence"/>
</dbReference>
<feature type="transmembrane region" description="Helical" evidence="1">
    <location>
        <begin position="403"/>
        <end position="421"/>
    </location>
</feature>
<dbReference type="Pfam" id="PF11847">
    <property type="entry name" value="GT-C_AftD"/>
    <property type="match status" value="1"/>
</dbReference>